<evidence type="ECO:0000259" key="1">
    <source>
        <dbReference type="Pfam" id="PF04937"/>
    </source>
</evidence>
<name>A0AAE0B737_9ROSI</name>
<dbReference type="InterPro" id="IPR012337">
    <property type="entry name" value="RNaseH-like_sf"/>
</dbReference>
<dbReference type="PANTHER" id="PTHR32166:SF122">
    <property type="entry name" value="OS09G0499600 PROTEIN"/>
    <property type="match status" value="1"/>
</dbReference>
<dbReference type="InterPro" id="IPR007021">
    <property type="entry name" value="DUF659"/>
</dbReference>
<dbReference type="AlphaFoldDB" id="A0AAE0B737"/>
<dbReference type="SUPFAM" id="SSF53098">
    <property type="entry name" value="Ribonuclease H-like"/>
    <property type="match status" value="1"/>
</dbReference>
<sequence>MATCAGTKTAKEKRKRWDNGSGDAFETFEGIDQLLSQNKVSLESFDRMDDYIDTVVSSDMDYLFTLLDGVIEEIDEKLVVQVVIDNASVYKAARKMLIERRKFLYWTLCATHCLDLMLEKLRDLPQHRNSLQKATKKVSNFIYNYGWVLELMRKFAKSDIVRPIAIRFSTAYLTLESLSAVKEALQRMFVSRQWNSCRWANKSDGKEVNKYNMDDRYFWPSVAYALKTTKPLVDVLRLVDSEKEPAMRFIYGAMDAEKEQIVKNLGGEESSYKEIWKIIDDYWDFQSL</sequence>
<evidence type="ECO:0000313" key="2">
    <source>
        <dbReference type="EMBL" id="KAK3230568.1"/>
    </source>
</evidence>
<protein>
    <recommendedName>
        <fullName evidence="1">DUF659 domain-containing protein</fullName>
    </recommendedName>
</protein>
<evidence type="ECO:0000313" key="3">
    <source>
        <dbReference type="Proteomes" id="UP001281410"/>
    </source>
</evidence>
<dbReference type="Proteomes" id="UP001281410">
    <property type="component" value="Unassembled WGS sequence"/>
</dbReference>
<reference evidence="2" key="1">
    <citation type="journal article" date="2023" name="Plant J.">
        <title>Genome sequences and population genomics provide insights into the demographic history, inbreeding, and mutation load of two 'living fossil' tree species of Dipteronia.</title>
        <authorList>
            <person name="Feng Y."/>
            <person name="Comes H.P."/>
            <person name="Chen J."/>
            <person name="Zhu S."/>
            <person name="Lu R."/>
            <person name="Zhang X."/>
            <person name="Li P."/>
            <person name="Qiu J."/>
            <person name="Olsen K.M."/>
            <person name="Qiu Y."/>
        </authorList>
    </citation>
    <scope>NUCLEOTIDE SEQUENCE</scope>
    <source>
        <strain evidence="2">NBL</strain>
    </source>
</reference>
<organism evidence="2 3">
    <name type="scientific">Dipteronia sinensis</name>
    <dbReference type="NCBI Taxonomy" id="43782"/>
    <lineage>
        <taxon>Eukaryota</taxon>
        <taxon>Viridiplantae</taxon>
        <taxon>Streptophyta</taxon>
        <taxon>Embryophyta</taxon>
        <taxon>Tracheophyta</taxon>
        <taxon>Spermatophyta</taxon>
        <taxon>Magnoliopsida</taxon>
        <taxon>eudicotyledons</taxon>
        <taxon>Gunneridae</taxon>
        <taxon>Pentapetalae</taxon>
        <taxon>rosids</taxon>
        <taxon>malvids</taxon>
        <taxon>Sapindales</taxon>
        <taxon>Sapindaceae</taxon>
        <taxon>Hippocastanoideae</taxon>
        <taxon>Acereae</taxon>
        <taxon>Dipteronia</taxon>
    </lineage>
</organism>
<proteinExistence type="predicted"/>
<accession>A0AAE0B737</accession>
<dbReference type="PANTHER" id="PTHR32166">
    <property type="entry name" value="OSJNBA0013A04.12 PROTEIN"/>
    <property type="match status" value="1"/>
</dbReference>
<gene>
    <name evidence="2" type="ORF">Dsin_002449</name>
</gene>
<feature type="domain" description="DUF659" evidence="1">
    <location>
        <begin position="57"/>
        <end position="135"/>
    </location>
</feature>
<dbReference type="EMBL" id="JANJYJ010000001">
    <property type="protein sequence ID" value="KAK3230568.1"/>
    <property type="molecule type" value="Genomic_DNA"/>
</dbReference>
<keyword evidence="3" id="KW-1185">Reference proteome</keyword>
<comment type="caution">
    <text evidence="2">The sequence shown here is derived from an EMBL/GenBank/DDBJ whole genome shotgun (WGS) entry which is preliminary data.</text>
</comment>
<dbReference type="Pfam" id="PF04937">
    <property type="entry name" value="DUF659"/>
    <property type="match status" value="1"/>
</dbReference>